<dbReference type="Gene3D" id="2.30.30.110">
    <property type="match status" value="1"/>
</dbReference>
<dbReference type="GO" id="GO:0003677">
    <property type="term" value="F:DNA binding"/>
    <property type="evidence" value="ECO:0007669"/>
    <property type="project" value="InterPro"/>
</dbReference>
<proteinExistence type="predicted"/>
<sequence length="133" mass="15874">MIADYIKTLQDWCKLKSVLWRKETKIIFKQGDIWWCSLGINLGEEMFGKGEKFRRPVLVFRKLTGNSFLGLPITKQEKRGSWYVEITIHKEKRWIMLNQARILDKKRLTNRIGELDGVDFKKVKEEFLKFYGS</sequence>
<dbReference type="PANTHER" id="PTHR33988">
    <property type="entry name" value="ENDORIBONUCLEASE MAZF-RELATED"/>
    <property type="match status" value="1"/>
</dbReference>
<comment type="caution">
    <text evidence="1">The sequence shown here is derived from an EMBL/GenBank/DDBJ whole genome shotgun (WGS) entry which is preliminary data.</text>
</comment>
<dbReference type="GO" id="GO:0004521">
    <property type="term" value="F:RNA endonuclease activity"/>
    <property type="evidence" value="ECO:0007669"/>
    <property type="project" value="TreeGrafter"/>
</dbReference>
<dbReference type="InterPro" id="IPR011067">
    <property type="entry name" value="Plasmid_toxin/cell-grow_inhib"/>
</dbReference>
<name>A0A1F5VIT8_9BACT</name>
<accession>A0A1F5VIT8</accession>
<dbReference type="GO" id="GO:0006402">
    <property type="term" value="P:mRNA catabolic process"/>
    <property type="evidence" value="ECO:0007669"/>
    <property type="project" value="TreeGrafter"/>
</dbReference>
<dbReference type="STRING" id="1798325.A2834_03900"/>
<evidence type="ECO:0000313" key="1">
    <source>
        <dbReference type="EMBL" id="OGF63250.1"/>
    </source>
</evidence>
<dbReference type="SUPFAM" id="SSF50118">
    <property type="entry name" value="Cell growth inhibitor/plasmid maintenance toxic component"/>
    <property type="match status" value="1"/>
</dbReference>
<dbReference type="GO" id="GO:0016075">
    <property type="term" value="P:rRNA catabolic process"/>
    <property type="evidence" value="ECO:0007669"/>
    <property type="project" value="TreeGrafter"/>
</dbReference>
<evidence type="ECO:0000313" key="2">
    <source>
        <dbReference type="Proteomes" id="UP000179251"/>
    </source>
</evidence>
<dbReference type="InterPro" id="IPR003477">
    <property type="entry name" value="PemK-like"/>
</dbReference>
<dbReference type="Proteomes" id="UP000179251">
    <property type="component" value="Unassembled WGS sequence"/>
</dbReference>
<dbReference type="PANTHER" id="PTHR33988:SF2">
    <property type="entry name" value="ENDORIBONUCLEASE MAZF"/>
    <property type="match status" value="1"/>
</dbReference>
<dbReference type="Pfam" id="PF02452">
    <property type="entry name" value="PemK_toxin"/>
    <property type="match status" value="1"/>
</dbReference>
<dbReference type="AlphaFoldDB" id="A0A1F5VIT8"/>
<dbReference type="EMBL" id="MFHD01000005">
    <property type="protein sequence ID" value="OGF63250.1"/>
    <property type="molecule type" value="Genomic_DNA"/>
</dbReference>
<protein>
    <recommendedName>
        <fullName evidence="3">2,4-dihydroxyhept-2-ene-1,7-dioic acid aldolase</fullName>
    </recommendedName>
</protein>
<reference evidence="1 2" key="1">
    <citation type="journal article" date="2016" name="Nat. Commun.">
        <title>Thousands of microbial genomes shed light on interconnected biogeochemical processes in an aquifer system.</title>
        <authorList>
            <person name="Anantharaman K."/>
            <person name="Brown C.T."/>
            <person name="Hug L.A."/>
            <person name="Sharon I."/>
            <person name="Castelle C.J."/>
            <person name="Probst A.J."/>
            <person name="Thomas B.C."/>
            <person name="Singh A."/>
            <person name="Wilkins M.J."/>
            <person name="Karaoz U."/>
            <person name="Brodie E.L."/>
            <person name="Williams K.H."/>
            <person name="Hubbard S.S."/>
            <person name="Banfield J.F."/>
        </authorList>
    </citation>
    <scope>NUCLEOTIDE SEQUENCE [LARGE SCALE GENOMIC DNA]</scope>
</reference>
<gene>
    <name evidence="1" type="ORF">A2834_03900</name>
</gene>
<evidence type="ECO:0008006" key="3">
    <source>
        <dbReference type="Google" id="ProtNLM"/>
    </source>
</evidence>
<organism evidence="1 2">
    <name type="scientific">Candidatus Giovannonibacteria bacterium RIFCSPHIGHO2_01_FULL_45_23</name>
    <dbReference type="NCBI Taxonomy" id="1798325"/>
    <lineage>
        <taxon>Bacteria</taxon>
        <taxon>Candidatus Giovannoniibacteriota</taxon>
    </lineage>
</organism>